<evidence type="ECO:0000313" key="3">
    <source>
        <dbReference type="Proteomes" id="UP000295447"/>
    </source>
</evidence>
<organism evidence="2 3">
    <name type="scientific">Kribbella kalugense</name>
    <dbReference type="NCBI Taxonomy" id="2512221"/>
    <lineage>
        <taxon>Bacteria</taxon>
        <taxon>Bacillati</taxon>
        <taxon>Actinomycetota</taxon>
        <taxon>Actinomycetes</taxon>
        <taxon>Propionibacteriales</taxon>
        <taxon>Kribbellaceae</taxon>
        <taxon>Kribbella</taxon>
    </lineage>
</organism>
<name>A0A4V3G8V9_9ACTN</name>
<accession>A0A4V3G8V9</accession>
<dbReference type="Pfam" id="PF12680">
    <property type="entry name" value="SnoaL_2"/>
    <property type="match status" value="1"/>
</dbReference>
<dbReference type="EMBL" id="SODF01000001">
    <property type="protein sequence ID" value="TDW24464.1"/>
    <property type="molecule type" value="Genomic_DNA"/>
</dbReference>
<gene>
    <name evidence="2" type="ORF">EV650_3343</name>
</gene>
<evidence type="ECO:0000313" key="2">
    <source>
        <dbReference type="EMBL" id="TDW24464.1"/>
    </source>
</evidence>
<dbReference type="Gene3D" id="3.10.450.50">
    <property type="match status" value="1"/>
</dbReference>
<dbReference type="Proteomes" id="UP000295447">
    <property type="component" value="Unassembled WGS sequence"/>
</dbReference>
<evidence type="ECO:0000259" key="1">
    <source>
        <dbReference type="Pfam" id="PF12680"/>
    </source>
</evidence>
<dbReference type="InterPro" id="IPR037401">
    <property type="entry name" value="SnoaL-like"/>
</dbReference>
<feature type="domain" description="SnoaL-like" evidence="1">
    <location>
        <begin position="9"/>
        <end position="108"/>
    </location>
</feature>
<dbReference type="InterPro" id="IPR032710">
    <property type="entry name" value="NTF2-like_dom_sf"/>
</dbReference>
<reference evidence="2 3" key="1">
    <citation type="submission" date="2019-03" db="EMBL/GenBank/DDBJ databases">
        <title>Genomic Encyclopedia of Type Strains, Phase III (KMG-III): the genomes of soil and plant-associated and newly described type strains.</title>
        <authorList>
            <person name="Whitman W."/>
        </authorList>
    </citation>
    <scope>NUCLEOTIDE SEQUENCE [LARGE SCALE GENOMIC DNA]</scope>
    <source>
        <strain evidence="2 3">VKM Ac-2570</strain>
    </source>
</reference>
<dbReference type="RefSeq" id="WP_134119635.1">
    <property type="nucleotide sequence ID" value="NZ_SODF01000001.1"/>
</dbReference>
<sequence>MPSAREEMVRTMCAQVDAGDAGGFARWFAANATYTFANEPTLVGRDAIEAATAGAAAALPWVRHSIDQVVEVGDQLFCRFTIHTASPTGAALAMPCVTVIELLDTEIIDYQVHMDLTPALPISVAGGATASST</sequence>
<protein>
    <submittedName>
        <fullName evidence="2">Uncharacterized protein (TIGR02246 family)</fullName>
    </submittedName>
</protein>
<proteinExistence type="predicted"/>
<comment type="caution">
    <text evidence="2">The sequence shown here is derived from an EMBL/GenBank/DDBJ whole genome shotgun (WGS) entry which is preliminary data.</text>
</comment>
<dbReference type="AlphaFoldDB" id="A0A4V3G8V9"/>
<dbReference type="OrthoDB" id="7560468at2"/>
<dbReference type="SUPFAM" id="SSF54427">
    <property type="entry name" value="NTF2-like"/>
    <property type="match status" value="1"/>
</dbReference>
<keyword evidence="3" id="KW-1185">Reference proteome</keyword>